<accession>A0A0V1ANZ7</accession>
<organism evidence="2 3">
    <name type="scientific">Trichinella spiralis</name>
    <name type="common">Trichina worm</name>
    <dbReference type="NCBI Taxonomy" id="6334"/>
    <lineage>
        <taxon>Eukaryota</taxon>
        <taxon>Metazoa</taxon>
        <taxon>Ecdysozoa</taxon>
        <taxon>Nematoda</taxon>
        <taxon>Enoplea</taxon>
        <taxon>Dorylaimia</taxon>
        <taxon>Trichinellida</taxon>
        <taxon>Trichinellidae</taxon>
        <taxon>Trichinella</taxon>
    </lineage>
</organism>
<feature type="non-terminal residue" evidence="2">
    <location>
        <position position="1"/>
    </location>
</feature>
<proteinExistence type="predicted"/>
<evidence type="ECO:0000256" key="1">
    <source>
        <dbReference type="SAM" id="Phobius"/>
    </source>
</evidence>
<keyword evidence="1" id="KW-0812">Transmembrane</keyword>
<keyword evidence="3" id="KW-1185">Reference proteome</keyword>
<dbReference type="AlphaFoldDB" id="A0A0V1ANZ7"/>
<keyword evidence="1" id="KW-1133">Transmembrane helix</keyword>
<protein>
    <submittedName>
        <fullName evidence="2">Uncharacterized protein</fullName>
    </submittedName>
</protein>
<comment type="caution">
    <text evidence="2">The sequence shown here is derived from an EMBL/GenBank/DDBJ whole genome shotgun (WGS) entry which is preliminary data.</text>
</comment>
<sequence length="167" mass="19047">LIEIRILSDSGSIGLPIYIAVIVVFACCNLCNTITCLHFPYQIIDNKERGIFMKLCDKRYKKPRLRDVHDFSLGFHFLLVSFLFSSFERVWSTTVPSRMQIRSHNVVRESFAVTKDVSGIQVPADLFKLLITAEMVNIIVKKTNEKAAQLHQKSVKNIQMLCGIGKK</sequence>
<dbReference type="InParanoid" id="A0A0V1ANZ7"/>
<gene>
    <name evidence="2" type="ORF">T01_13367</name>
</gene>
<evidence type="ECO:0000313" key="2">
    <source>
        <dbReference type="EMBL" id="KRY26519.1"/>
    </source>
</evidence>
<reference evidence="2 3" key="1">
    <citation type="submission" date="2015-01" db="EMBL/GenBank/DDBJ databases">
        <title>Evolution of Trichinella species and genotypes.</title>
        <authorList>
            <person name="Korhonen P.K."/>
            <person name="Edoardo P."/>
            <person name="Giuseppe L.R."/>
            <person name="Gasser R.B."/>
        </authorList>
    </citation>
    <scope>NUCLEOTIDE SEQUENCE [LARGE SCALE GENOMIC DNA]</scope>
    <source>
        <strain evidence="2">ISS3</strain>
    </source>
</reference>
<keyword evidence="1" id="KW-0472">Membrane</keyword>
<dbReference type="Proteomes" id="UP000054776">
    <property type="component" value="Unassembled WGS sequence"/>
</dbReference>
<evidence type="ECO:0000313" key="3">
    <source>
        <dbReference type="Proteomes" id="UP000054776"/>
    </source>
</evidence>
<feature type="transmembrane region" description="Helical" evidence="1">
    <location>
        <begin position="17"/>
        <end position="39"/>
    </location>
</feature>
<name>A0A0V1ANZ7_TRISP</name>
<dbReference type="EMBL" id="JYDH01000404">
    <property type="protein sequence ID" value="KRY26519.1"/>
    <property type="molecule type" value="Genomic_DNA"/>
</dbReference>
<dbReference type="OrthoDB" id="5932546at2759"/>